<dbReference type="AlphaFoldDB" id="A0A1Q2HNC2"/>
<proteinExistence type="inferred from homology"/>
<keyword evidence="7" id="KW-1185">Reference proteome</keyword>
<evidence type="ECO:0000256" key="2">
    <source>
        <dbReference type="ARBA" id="ARBA00005722"/>
    </source>
</evidence>
<keyword evidence="5" id="KW-0998">Cell outer membrane</keyword>
<comment type="subcellular location">
    <subcellularLocation>
        <location evidence="1">Cell outer membrane</location>
    </subcellularLocation>
</comment>
<dbReference type="Pfam" id="PF06629">
    <property type="entry name" value="MipA"/>
    <property type="match status" value="1"/>
</dbReference>
<reference evidence="7" key="1">
    <citation type="submission" date="2017-02" db="EMBL/GenBank/DDBJ databases">
        <title>Comparative genomics and description of representatives of a novel lineage of planctomycetes thriving in anoxic sediments.</title>
        <authorList>
            <person name="Spring S."/>
            <person name="Bunk B."/>
            <person name="Sproer C."/>
            <person name="Klenk H.-P."/>
        </authorList>
    </citation>
    <scope>NUCLEOTIDE SEQUENCE [LARGE SCALE GENOMIC DNA]</scope>
    <source>
        <strain evidence="7">L21-RPul-D3</strain>
    </source>
</reference>
<organism evidence="6 7">
    <name type="scientific">Sedimentisphaera cyanobacteriorum</name>
    <dbReference type="NCBI Taxonomy" id="1940790"/>
    <lineage>
        <taxon>Bacteria</taxon>
        <taxon>Pseudomonadati</taxon>
        <taxon>Planctomycetota</taxon>
        <taxon>Phycisphaerae</taxon>
        <taxon>Sedimentisphaerales</taxon>
        <taxon>Sedimentisphaeraceae</taxon>
        <taxon>Sedimentisphaera</taxon>
    </lineage>
</organism>
<comment type="similarity">
    <text evidence="2">Belongs to the MipA/OmpV family.</text>
</comment>
<dbReference type="KEGG" id="pbu:L21SP3_00492"/>
<dbReference type="InterPro" id="IPR010583">
    <property type="entry name" value="MipA"/>
</dbReference>
<keyword evidence="3" id="KW-0732">Signal</keyword>
<evidence type="ECO:0000256" key="4">
    <source>
        <dbReference type="ARBA" id="ARBA00023136"/>
    </source>
</evidence>
<dbReference type="OrthoDB" id="288874at2"/>
<evidence type="ECO:0000313" key="7">
    <source>
        <dbReference type="Proteomes" id="UP000188273"/>
    </source>
</evidence>
<dbReference type="STRING" id="1940790.L21SP3_00492"/>
<evidence type="ECO:0000313" key="6">
    <source>
        <dbReference type="EMBL" id="AQQ08703.1"/>
    </source>
</evidence>
<dbReference type="Proteomes" id="UP000188273">
    <property type="component" value="Chromosome"/>
</dbReference>
<dbReference type="GO" id="GO:0009279">
    <property type="term" value="C:cell outer membrane"/>
    <property type="evidence" value="ECO:0007669"/>
    <property type="project" value="UniProtKB-SubCell"/>
</dbReference>
<evidence type="ECO:0000256" key="1">
    <source>
        <dbReference type="ARBA" id="ARBA00004442"/>
    </source>
</evidence>
<gene>
    <name evidence="6" type="primary">mipA</name>
    <name evidence="6" type="ORF">L21SP3_00492</name>
</gene>
<dbReference type="EMBL" id="CP019633">
    <property type="protein sequence ID" value="AQQ08703.1"/>
    <property type="molecule type" value="Genomic_DNA"/>
</dbReference>
<dbReference type="RefSeq" id="WP_077539182.1">
    <property type="nucleotide sequence ID" value="NZ_CP019633.1"/>
</dbReference>
<accession>A0A1Q2HNC2</accession>
<dbReference type="PANTHER" id="PTHR38776:SF1">
    <property type="entry name" value="MLTA-INTERACTING PROTEIN-RELATED"/>
    <property type="match status" value="1"/>
</dbReference>
<evidence type="ECO:0000256" key="5">
    <source>
        <dbReference type="ARBA" id="ARBA00023237"/>
    </source>
</evidence>
<name>A0A1Q2HNC2_9BACT</name>
<sequence>MRLTFAALILSVSAGLASTDRSSDMADWEGFLSDSNVSVGIGAVVYRDLYKGTDTRGEPVPAITAEFGDVFISGRSFGYTFTKSRAMQLDAVFKYRGEPFETYYSDALEGLDRDSTLEGGLAAKFTAGKYVLGVSAFADLLSEHQGYYADIYAGRLFRQANLMVLPKLGVNVYDDNYNRYYYGVLEGEANGSRPEYSPSGSVSPYGSVFAQYSLSEKWSVFGSASIQFADDTVRESPIVGRDYSVSTMMGVSYSF</sequence>
<evidence type="ECO:0000256" key="3">
    <source>
        <dbReference type="ARBA" id="ARBA00022729"/>
    </source>
</evidence>
<dbReference type="PANTHER" id="PTHR38776">
    <property type="entry name" value="MLTA-INTERACTING PROTEIN-RELATED"/>
    <property type="match status" value="1"/>
</dbReference>
<keyword evidence="4" id="KW-0472">Membrane</keyword>
<protein>
    <submittedName>
        <fullName evidence="6">MltA-interacting protein</fullName>
    </submittedName>
</protein>